<dbReference type="GO" id="GO:0020037">
    <property type="term" value="F:heme binding"/>
    <property type="evidence" value="ECO:0007669"/>
    <property type="project" value="InterPro"/>
</dbReference>
<dbReference type="SUPFAM" id="SSF48264">
    <property type="entry name" value="Cytochrome P450"/>
    <property type="match status" value="1"/>
</dbReference>
<dbReference type="PANTHER" id="PTHR24305">
    <property type="entry name" value="CYTOCHROME P450"/>
    <property type="match status" value="1"/>
</dbReference>
<protein>
    <submittedName>
        <fullName evidence="11">Cytochrome P450 monooxygenase</fullName>
    </submittedName>
</protein>
<evidence type="ECO:0000256" key="2">
    <source>
        <dbReference type="ARBA" id="ARBA00005179"/>
    </source>
</evidence>
<evidence type="ECO:0000256" key="1">
    <source>
        <dbReference type="ARBA" id="ARBA00001971"/>
    </source>
</evidence>
<dbReference type="Pfam" id="PF00067">
    <property type="entry name" value="p450"/>
    <property type="match status" value="1"/>
</dbReference>
<feature type="binding site" description="axial binding residue" evidence="9">
    <location>
        <position position="477"/>
    </location>
    <ligand>
        <name>heme</name>
        <dbReference type="ChEBI" id="CHEBI:30413"/>
    </ligand>
    <ligandPart>
        <name>Fe</name>
        <dbReference type="ChEBI" id="CHEBI:18248"/>
    </ligandPart>
</feature>
<evidence type="ECO:0000313" key="11">
    <source>
        <dbReference type="EMBL" id="AEB40220.1"/>
    </source>
</evidence>
<dbReference type="CDD" id="cd11069">
    <property type="entry name" value="CYP_FUM15-like"/>
    <property type="match status" value="1"/>
</dbReference>
<evidence type="ECO:0000256" key="10">
    <source>
        <dbReference type="SAM" id="Phobius"/>
    </source>
</evidence>
<dbReference type="PRINTS" id="PR00465">
    <property type="entry name" value="EP450IV"/>
</dbReference>
<name>H9LG99_TAICA</name>
<keyword evidence="10" id="KW-0472">Membrane</keyword>
<dbReference type="PANTHER" id="PTHR24305:SF166">
    <property type="entry name" value="CYTOCHROME P450 12A4, MITOCHONDRIAL-RELATED"/>
    <property type="match status" value="1"/>
</dbReference>
<proteinExistence type="evidence at transcript level"/>
<keyword evidence="6" id="KW-0560">Oxidoreductase</keyword>
<dbReference type="GO" id="GO:0016705">
    <property type="term" value="F:oxidoreductase activity, acting on paired donors, with incorporation or reduction of molecular oxygen"/>
    <property type="evidence" value="ECO:0007669"/>
    <property type="project" value="InterPro"/>
</dbReference>
<dbReference type="InterPro" id="IPR036396">
    <property type="entry name" value="Cyt_P450_sf"/>
</dbReference>
<evidence type="ECO:0000256" key="4">
    <source>
        <dbReference type="ARBA" id="ARBA00022617"/>
    </source>
</evidence>
<reference evidence="11" key="1">
    <citation type="submission" date="2010-03" db="EMBL/GenBank/DDBJ databases">
        <title>Cloning and expression of cytochrome P450 genes in Antrodia cinnamomea.</title>
        <authorList>
            <person name="Hsu K.-H."/>
            <person name="Lee Y.-R."/>
            <person name="Chu F.-H."/>
        </authorList>
    </citation>
    <scope>NUCLEOTIDE SEQUENCE</scope>
    <source>
        <strain evidence="11">Ac-4</strain>
    </source>
</reference>
<keyword evidence="5 9" id="KW-0479">Metal-binding</keyword>
<feature type="transmembrane region" description="Helical" evidence="10">
    <location>
        <begin position="7"/>
        <end position="28"/>
    </location>
</feature>
<organism evidence="11">
    <name type="scientific">Taiwanofungus camphoratus</name>
    <name type="common">Poroid brown-rot fungus</name>
    <name type="synonym">Antrodia camphorata</name>
    <dbReference type="NCBI Taxonomy" id="2696576"/>
    <lineage>
        <taxon>Eukaryota</taxon>
        <taxon>Fungi</taxon>
        <taxon>Dikarya</taxon>
        <taxon>Basidiomycota</taxon>
        <taxon>Agaricomycotina</taxon>
        <taxon>Agaricomycetes</taxon>
        <taxon>Polyporales</taxon>
        <taxon>Taiwanofungaceae</taxon>
        <taxon>Taiwanofungus</taxon>
    </lineage>
</organism>
<sequence>MITVVHLCLSLAGAMVACVLWTLVPILVQPYISSLRSLPGPPNPSWLYGNLKEVDENWSLHEAWIQKYGPAIKYKGFLGLDRLYTLDTRALSHVLVNSFVYQKPDMIRYNLTRIFGKGLLVVEAERHRQQRRIMNPAFGPAQVRELTEVFVEKAIQLRDVWNAEMIQKGGRVRLDVLDELSKMTLDVIGLAGFNYRFNALDEKGTTNILHHAIEVMFQSLGEFSVVSVLQGIFPVLRKLPDLRTQSMVDAQNAMRHIGMQLVAEKKTAIRQASQDNEKGDGKALQGRDLLTLLIKANMATDLQEDQRLSDEDVLAQIPTFLMAGHETGSNATTWCLYALAKAPEAQRKLREELWSVPTENPTMDELMALPYLDSVIRETLRVYPPIPATIRVAMRDDVIPLDTPFADTYGQVHDNIRISKGDSVMIPIADINRSKALWGEDASEFKPERWDAVPEAVQSIPGVWGNLLTFLGGPRACIGYRFSLVEVKTLIFTLIRAFEFELAVPTEDIIQKSAIVQRPVVRTELDKGSQMPLFITPHRRF</sequence>
<evidence type="ECO:0000256" key="6">
    <source>
        <dbReference type="ARBA" id="ARBA00023002"/>
    </source>
</evidence>
<keyword evidence="8 11" id="KW-0503">Monooxygenase</keyword>
<comment type="pathway">
    <text evidence="2">Secondary metabolite biosynthesis.</text>
</comment>
<comment type="similarity">
    <text evidence="3">Belongs to the cytochrome P450 family.</text>
</comment>
<keyword evidence="10" id="KW-0812">Transmembrane</keyword>
<evidence type="ECO:0000256" key="8">
    <source>
        <dbReference type="ARBA" id="ARBA00023033"/>
    </source>
</evidence>
<dbReference type="InterPro" id="IPR002403">
    <property type="entry name" value="Cyt_P450_E_grp-IV"/>
</dbReference>
<keyword evidence="10" id="KW-1133">Transmembrane helix</keyword>
<dbReference type="PRINTS" id="PR00385">
    <property type="entry name" value="P450"/>
</dbReference>
<dbReference type="Gene3D" id="1.10.630.10">
    <property type="entry name" value="Cytochrome P450"/>
    <property type="match status" value="1"/>
</dbReference>
<keyword evidence="7 9" id="KW-0408">Iron</keyword>
<dbReference type="GO" id="GO:0004497">
    <property type="term" value="F:monooxygenase activity"/>
    <property type="evidence" value="ECO:0007669"/>
    <property type="project" value="UniProtKB-KW"/>
</dbReference>
<dbReference type="InterPro" id="IPR050121">
    <property type="entry name" value="Cytochrome_P450_monoxygenase"/>
</dbReference>
<dbReference type="AlphaFoldDB" id="H9LG99"/>
<dbReference type="InterPro" id="IPR001128">
    <property type="entry name" value="Cyt_P450"/>
</dbReference>
<evidence type="ECO:0000256" key="5">
    <source>
        <dbReference type="ARBA" id="ARBA00022723"/>
    </source>
</evidence>
<evidence type="ECO:0000256" key="9">
    <source>
        <dbReference type="PIRSR" id="PIRSR602403-1"/>
    </source>
</evidence>
<keyword evidence="4 9" id="KW-0349">Heme</keyword>
<dbReference type="GO" id="GO:0005506">
    <property type="term" value="F:iron ion binding"/>
    <property type="evidence" value="ECO:0007669"/>
    <property type="project" value="InterPro"/>
</dbReference>
<evidence type="ECO:0000256" key="7">
    <source>
        <dbReference type="ARBA" id="ARBA00023004"/>
    </source>
</evidence>
<accession>H9LG99</accession>
<evidence type="ECO:0000256" key="3">
    <source>
        <dbReference type="ARBA" id="ARBA00010617"/>
    </source>
</evidence>
<comment type="cofactor">
    <cofactor evidence="1 9">
        <name>heme</name>
        <dbReference type="ChEBI" id="CHEBI:30413"/>
    </cofactor>
</comment>
<dbReference type="EMBL" id="HM044139">
    <property type="protein sequence ID" value="AEB40220.1"/>
    <property type="molecule type" value="mRNA"/>
</dbReference>